<keyword evidence="2" id="KW-1185">Reference proteome</keyword>
<sequence>MEEFLEGLRNGTYTLVDLSQFTIRGHVRRQHNSSIVIDLTSYFATTDNILRFVIPPNITSVLANERHSMGYDIEFTRTETSNVKTMIAGGFTITTDYTHNDPNPVQVGQL</sequence>
<reference evidence="1 2" key="2">
    <citation type="submission" date="2014-09" db="EMBL/GenBank/DDBJ databases">
        <authorList>
            <consortium name="NBRP consortium"/>
            <person name="Sawabe T."/>
            <person name="Meirelles P."/>
            <person name="Nakanishi M."/>
            <person name="Sayaka M."/>
            <person name="Hattori M."/>
            <person name="Ohkuma M."/>
        </authorList>
    </citation>
    <scope>NUCLEOTIDE SEQUENCE [LARGE SCALE GENOMIC DNA]</scope>
    <source>
        <strain evidence="2">JCM19235</strain>
    </source>
</reference>
<dbReference type="AlphaFoldDB" id="A0A090SGF3"/>
<gene>
    <name evidence="1" type="ORF">JCM19235_1965</name>
</gene>
<reference evidence="1 2" key="1">
    <citation type="submission" date="2014-09" db="EMBL/GenBank/DDBJ databases">
        <title>Vibrio maritimus JCM 19235. (C45) whole genome shotgun sequence.</title>
        <authorList>
            <person name="Sawabe T."/>
            <person name="Meirelles P."/>
            <person name="Nakanishi M."/>
            <person name="Sayaka M."/>
            <person name="Hattori M."/>
            <person name="Ohkuma M."/>
        </authorList>
    </citation>
    <scope>NUCLEOTIDE SEQUENCE [LARGE SCALE GENOMIC DNA]</scope>
    <source>
        <strain evidence="2">JCM19235</strain>
    </source>
</reference>
<protein>
    <submittedName>
        <fullName evidence="1">Uncharacterized protein</fullName>
    </submittedName>
</protein>
<evidence type="ECO:0000313" key="1">
    <source>
        <dbReference type="EMBL" id="GAL18542.1"/>
    </source>
</evidence>
<dbReference type="EMBL" id="BBMR01000003">
    <property type="protein sequence ID" value="GAL18542.1"/>
    <property type="molecule type" value="Genomic_DNA"/>
</dbReference>
<evidence type="ECO:0000313" key="2">
    <source>
        <dbReference type="Proteomes" id="UP000029228"/>
    </source>
</evidence>
<comment type="caution">
    <text evidence="1">The sequence shown here is derived from an EMBL/GenBank/DDBJ whole genome shotgun (WGS) entry which is preliminary data.</text>
</comment>
<dbReference type="STRING" id="990268.JCM19235_1965"/>
<dbReference type="Proteomes" id="UP000029228">
    <property type="component" value="Unassembled WGS sequence"/>
</dbReference>
<name>A0A090SGF3_9VIBR</name>
<accession>A0A090SGF3</accession>
<proteinExistence type="predicted"/>
<organism evidence="1 2">
    <name type="scientific">Vibrio maritimus</name>
    <dbReference type="NCBI Taxonomy" id="990268"/>
    <lineage>
        <taxon>Bacteria</taxon>
        <taxon>Pseudomonadati</taxon>
        <taxon>Pseudomonadota</taxon>
        <taxon>Gammaproteobacteria</taxon>
        <taxon>Vibrionales</taxon>
        <taxon>Vibrionaceae</taxon>
        <taxon>Vibrio</taxon>
    </lineage>
</organism>